<evidence type="ECO:0000313" key="2">
    <source>
        <dbReference type="EMBL" id="SVD92938.1"/>
    </source>
</evidence>
<accession>A0A382ZE05</accession>
<feature type="compositionally biased region" description="Basic and acidic residues" evidence="1">
    <location>
        <begin position="1"/>
        <end position="12"/>
    </location>
</feature>
<name>A0A382ZE05_9ZZZZ</name>
<reference evidence="2" key="1">
    <citation type="submission" date="2018-05" db="EMBL/GenBank/DDBJ databases">
        <authorList>
            <person name="Lanie J.A."/>
            <person name="Ng W.-L."/>
            <person name="Kazmierczak K.M."/>
            <person name="Andrzejewski T.M."/>
            <person name="Davidsen T.M."/>
            <person name="Wayne K.J."/>
            <person name="Tettelin H."/>
            <person name="Glass J.I."/>
            <person name="Rusch D."/>
            <person name="Podicherti R."/>
            <person name="Tsui H.-C.T."/>
            <person name="Winkler M.E."/>
        </authorList>
    </citation>
    <scope>NUCLEOTIDE SEQUENCE</scope>
</reference>
<proteinExistence type="predicted"/>
<gene>
    <name evidence="2" type="ORF">METZ01_LOCUS445792</name>
</gene>
<organism evidence="2">
    <name type="scientific">marine metagenome</name>
    <dbReference type="NCBI Taxonomy" id="408172"/>
    <lineage>
        <taxon>unclassified sequences</taxon>
        <taxon>metagenomes</taxon>
        <taxon>ecological metagenomes</taxon>
    </lineage>
</organism>
<feature type="compositionally biased region" description="Basic and acidic residues" evidence="1">
    <location>
        <begin position="27"/>
        <end position="37"/>
    </location>
</feature>
<feature type="non-terminal residue" evidence="2">
    <location>
        <position position="37"/>
    </location>
</feature>
<evidence type="ECO:0000256" key="1">
    <source>
        <dbReference type="SAM" id="MobiDB-lite"/>
    </source>
</evidence>
<feature type="region of interest" description="Disordered" evidence="1">
    <location>
        <begin position="1"/>
        <end position="37"/>
    </location>
</feature>
<protein>
    <submittedName>
        <fullName evidence="2">Uncharacterized protein</fullName>
    </submittedName>
</protein>
<dbReference type="EMBL" id="UINC01182622">
    <property type="protein sequence ID" value="SVD92938.1"/>
    <property type="molecule type" value="Genomic_DNA"/>
</dbReference>
<sequence>QKGRSGRTDPFSRRLHRHSPPPSGSDCHGEAVDRQRV</sequence>
<feature type="non-terminal residue" evidence="2">
    <location>
        <position position="1"/>
    </location>
</feature>
<dbReference type="AlphaFoldDB" id="A0A382ZE05"/>